<proteinExistence type="predicted"/>
<accession>A0ABT9BWL7</accession>
<keyword evidence="3" id="KW-1185">Reference proteome</keyword>
<evidence type="ECO:0000313" key="3">
    <source>
        <dbReference type="Proteomes" id="UP001241072"/>
    </source>
</evidence>
<gene>
    <name evidence="2" type="ORF">Q5716_15850</name>
</gene>
<organism evidence="2 3">
    <name type="scientific">Antiquaquibacter soli</name>
    <dbReference type="NCBI Taxonomy" id="3064523"/>
    <lineage>
        <taxon>Bacteria</taxon>
        <taxon>Bacillati</taxon>
        <taxon>Actinomycetota</taxon>
        <taxon>Actinomycetes</taxon>
        <taxon>Micrococcales</taxon>
        <taxon>Microbacteriaceae</taxon>
        <taxon>Antiquaquibacter</taxon>
    </lineage>
</organism>
<reference evidence="2 3" key="1">
    <citation type="submission" date="2023-07" db="EMBL/GenBank/DDBJ databases">
        <title>Protaetiibacter sp. nov WY-16 isolated from soil.</title>
        <authorList>
            <person name="Liu B."/>
            <person name="Wan Y."/>
        </authorList>
    </citation>
    <scope>NUCLEOTIDE SEQUENCE [LARGE SCALE GENOMIC DNA]</scope>
    <source>
        <strain evidence="2 3">WY-16</strain>
    </source>
</reference>
<dbReference type="EMBL" id="JAUQUB010000008">
    <property type="protein sequence ID" value="MDO7883707.1"/>
    <property type="molecule type" value="Genomic_DNA"/>
</dbReference>
<dbReference type="Proteomes" id="UP001241072">
    <property type="component" value="Unassembled WGS sequence"/>
</dbReference>
<evidence type="ECO:0000313" key="2">
    <source>
        <dbReference type="EMBL" id="MDO7883707.1"/>
    </source>
</evidence>
<feature type="region of interest" description="Disordered" evidence="1">
    <location>
        <begin position="1"/>
        <end position="25"/>
    </location>
</feature>
<comment type="caution">
    <text evidence="2">The sequence shown here is derived from an EMBL/GenBank/DDBJ whole genome shotgun (WGS) entry which is preliminary data.</text>
</comment>
<name>A0ABT9BWL7_9MICO</name>
<dbReference type="RefSeq" id="WP_305004133.1">
    <property type="nucleotide sequence ID" value="NZ_JAUQUB010000008.1"/>
</dbReference>
<protein>
    <submittedName>
        <fullName evidence="2">Uncharacterized protein</fullName>
    </submittedName>
</protein>
<evidence type="ECO:0000256" key="1">
    <source>
        <dbReference type="SAM" id="MobiDB-lite"/>
    </source>
</evidence>
<sequence length="52" mass="5530">MTNTTPTPDSPDDDAPTALGDGWVEKDGDVLPEEIDEVLPEAQPTEGQQPLP</sequence>